<organism evidence="2 3">
    <name type="scientific">Persicobacter psychrovividus</name>
    <dbReference type="NCBI Taxonomy" id="387638"/>
    <lineage>
        <taxon>Bacteria</taxon>
        <taxon>Pseudomonadati</taxon>
        <taxon>Bacteroidota</taxon>
        <taxon>Cytophagia</taxon>
        <taxon>Cytophagales</taxon>
        <taxon>Persicobacteraceae</taxon>
        <taxon>Persicobacter</taxon>
    </lineage>
</organism>
<dbReference type="PANTHER" id="PTHR30217">
    <property type="entry name" value="PEPTIDASE U32 FAMILY"/>
    <property type="match status" value="1"/>
</dbReference>
<dbReference type="CDD" id="cd00945">
    <property type="entry name" value="Aldolase_Class_I"/>
    <property type="match status" value="1"/>
</dbReference>
<dbReference type="PROSITE" id="PS01276">
    <property type="entry name" value="PEPTIDASE_U32"/>
    <property type="match status" value="1"/>
</dbReference>
<reference evidence="2 3" key="1">
    <citation type="submission" date="2021-12" db="EMBL/GenBank/DDBJ databases">
        <title>Genome sequencing of bacteria with rrn-lacking chromosome and rrn-plasmid.</title>
        <authorList>
            <person name="Anda M."/>
            <person name="Iwasaki W."/>
        </authorList>
    </citation>
    <scope>NUCLEOTIDE SEQUENCE [LARGE SCALE GENOMIC DNA]</scope>
    <source>
        <strain evidence="2 3">NBRC 101262</strain>
        <plasmid evidence="2 3">pPP1</plasmid>
    </source>
</reference>
<evidence type="ECO:0000313" key="3">
    <source>
        <dbReference type="Proteomes" id="UP001354989"/>
    </source>
</evidence>
<keyword evidence="3" id="KW-1185">Reference proteome</keyword>
<dbReference type="EMBL" id="AP025293">
    <property type="protein sequence ID" value="BDD01122.1"/>
    <property type="molecule type" value="Genomic_DNA"/>
</dbReference>
<evidence type="ECO:0000313" key="2">
    <source>
        <dbReference type="EMBL" id="BDD01122.1"/>
    </source>
</evidence>
<sequence>MGRKVEVLAPAKNIEVGRAAIRHGADAIYIGADKFGARSAVPNTVQDIENLAKYAHQYHAQVFVTMNTILYENELEDARKQAWELYEAGADALIIQDMGLLEMDLPPMPLHASTQTHNYDLDRIKFLENVGLDRVVLARELSLMQIEEIRKQTHVELEYFVAGALCVCLSGQCYMSNSIGSRSANRGACGQPCRWPYDLVDANGMKIAEQKHLLSLKDLNLSDHVEDLILAGVDSLKIEGRMKDETYVKNVVGNFRKKVDAVLEKHPEIVSASDGKVSTTFEPDPERTFNRTYTTYFFEEHRPKRSLINEDTPKAMGKPMGKVSKIKNKSILLNSEFDFANGDGLCYIKDDGELGGMKIETVGQDGWLNLSNVAGLTEGTMIYRNHDQDFVKQLNGDRTTRKIDAELTASFGDNQVHLSIADVHGHEARLTFDQALEPAKNMERAVAGLQKSLKKSGDSIFQITQVNLPEEVPFLPSGAVNQMRRDLLEALLEVRLNAHHREEKVFEPNDVPYPKRKLDHHGNVINSLSRKFYERHGVKIIEDGYEIREEEDRQKSRLMTTRHCLHYQIGICQFHENFTTPPVGVETPLFLEHGEHRFRLKVDCKACVMKIEKAD</sequence>
<evidence type="ECO:0000259" key="1">
    <source>
        <dbReference type="Pfam" id="PF12392"/>
    </source>
</evidence>
<protein>
    <submittedName>
        <fullName evidence="2">Peptidase U32</fullName>
    </submittedName>
</protein>
<dbReference type="InterPro" id="IPR001539">
    <property type="entry name" value="Peptidase_U32"/>
</dbReference>
<dbReference type="InterPro" id="IPR051454">
    <property type="entry name" value="RNA/ubiquinone_mod_enzymes"/>
</dbReference>
<dbReference type="Pfam" id="PF12392">
    <property type="entry name" value="DUF3656"/>
    <property type="match status" value="1"/>
</dbReference>
<name>A0ABM7VJI8_9BACT</name>
<dbReference type="PANTHER" id="PTHR30217:SF10">
    <property type="entry name" value="23S RRNA 5-HYDROXYCYTIDINE C2501 SYNTHASE"/>
    <property type="match status" value="1"/>
</dbReference>
<dbReference type="Pfam" id="PF01136">
    <property type="entry name" value="Peptidase_U32"/>
    <property type="match status" value="1"/>
</dbReference>
<accession>A0ABM7VJI8</accession>
<proteinExistence type="predicted"/>
<keyword evidence="2" id="KW-0614">Plasmid</keyword>
<gene>
    <name evidence="2" type="ORF">PEPS_34020</name>
</gene>
<dbReference type="RefSeq" id="WP_338398291.1">
    <property type="nucleotide sequence ID" value="NZ_AP025293.1"/>
</dbReference>
<geneLocation type="plasmid" evidence="2 3">
    <name>pPP1</name>
</geneLocation>
<dbReference type="InterPro" id="IPR020988">
    <property type="entry name" value="Pept_U32_collagenase"/>
</dbReference>
<dbReference type="Proteomes" id="UP001354989">
    <property type="component" value="Plasmid pPP1"/>
</dbReference>
<feature type="domain" description="Peptidase U32 collagenase" evidence="1">
    <location>
        <begin position="382"/>
        <end position="495"/>
    </location>
</feature>